<dbReference type="EMBL" id="FNPH01000001">
    <property type="protein sequence ID" value="SDX95854.1"/>
    <property type="molecule type" value="Genomic_DNA"/>
</dbReference>
<dbReference type="GO" id="GO:0004252">
    <property type="term" value="F:serine-type endopeptidase activity"/>
    <property type="evidence" value="ECO:0007669"/>
    <property type="project" value="InterPro"/>
</dbReference>
<feature type="transmembrane region" description="Helical" evidence="4">
    <location>
        <begin position="194"/>
        <end position="219"/>
    </location>
</feature>
<dbReference type="GO" id="GO:0006508">
    <property type="term" value="P:proteolysis"/>
    <property type="evidence" value="ECO:0007669"/>
    <property type="project" value="UniProtKB-KW"/>
</dbReference>
<feature type="compositionally biased region" description="Low complexity" evidence="3">
    <location>
        <begin position="107"/>
        <end position="120"/>
    </location>
</feature>
<dbReference type="PANTHER" id="PTHR43343">
    <property type="entry name" value="PEPTIDASE S12"/>
    <property type="match status" value="1"/>
</dbReference>
<dbReference type="InterPro" id="IPR051201">
    <property type="entry name" value="Chloro_Bact_Ser_Proteases"/>
</dbReference>
<protein>
    <submittedName>
        <fullName evidence="6">Putative serine protease PepD</fullName>
    </submittedName>
</protein>
<keyword evidence="7" id="KW-1185">Reference proteome</keyword>
<dbReference type="InterPro" id="IPR009003">
    <property type="entry name" value="Peptidase_S1_PA"/>
</dbReference>
<feature type="compositionally biased region" description="Low complexity" evidence="3">
    <location>
        <begin position="49"/>
        <end position="58"/>
    </location>
</feature>
<dbReference type="Proteomes" id="UP000242415">
    <property type="component" value="Unassembled WGS sequence"/>
</dbReference>
<dbReference type="InterPro" id="IPR036034">
    <property type="entry name" value="PDZ_sf"/>
</dbReference>
<dbReference type="RefSeq" id="WP_091552306.1">
    <property type="nucleotide sequence ID" value="NZ_FNPH01000001.1"/>
</dbReference>
<gene>
    <name evidence="6" type="ORF">SAMN05444365_101202</name>
</gene>
<feature type="compositionally biased region" description="Pro residues" evidence="3">
    <location>
        <begin position="95"/>
        <end position="106"/>
    </location>
</feature>
<keyword evidence="1 6" id="KW-0645">Protease</keyword>
<dbReference type="Gene3D" id="2.40.10.120">
    <property type="match status" value="1"/>
</dbReference>
<dbReference type="InterPro" id="IPR001940">
    <property type="entry name" value="Peptidase_S1C"/>
</dbReference>
<accession>A0A1H3G0A2</accession>
<dbReference type="PRINTS" id="PR00834">
    <property type="entry name" value="PROTEASES2C"/>
</dbReference>
<dbReference type="Gene3D" id="2.30.42.10">
    <property type="match status" value="1"/>
</dbReference>
<evidence type="ECO:0000256" key="4">
    <source>
        <dbReference type="SAM" id="Phobius"/>
    </source>
</evidence>
<dbReference type="Pfam" id="PF13180">
    <property type="entry name" value="PDZ_2"/>
    <property type="match status" value="1"/>
</dbReference>
<keyword evidence="4" id="KW-1133">Transmembrane helix</keyword>
<dbReference type="SUPFAM" id="SSF50156">
    <property type="entry name" value="PDZ domain-like"/>
    <property type="match status" value="1"/>
</dbReference>
<dbReference type="AlphaFoldDB" id="A0A1H3G0A2"/>
<dbReference type="STRING" id="405436.SAMN05444365_101202"/>
<evidence type="ECO:0000256" key="2">
    <source>
        <dbReference type="ARBA" id="ARBA00022801"/>
    </source>
</evidence>
<feature type="compositionally biased region" description="Pro residues" evidence="3">
    <location>
        <begin position="121"/>
        <end position="139"/>
    </location>
</feature>
<name>A0A1H3G0A2_9ACTN</name>
<feature type="domain" description="PDZ" evidence="5">
    <location>
        <begin position="444"/>
        <end position="502"/>
    </location>
</feature>
<evidence type="ECO:0000313" key="6">
    <source>
        <dbReference type="EMBL" id="SDX95854.1"/>
    </source>
</evidence>
<dbReference type="OrthoDB" id="9788136at2"/>
<dbReference type="Pfam" id="PF13365">
    <property type="entry name" value="Trypsin_2"/>
    <property type="match status" value="1"/>
</dbReference>
<evidence type="ECO:0000256" key="1">
    <source>
        <dbReference type="ARBA" id="ARBA00022670"/>
    </source>
</evidence>
<evidence type="ECO:0000259" key="5">
    <source>
        <dbReference type="PROSITE" id="PS50106"/>
    </source>
</evidence>
<keyword evidence="4" id="KW-0812">Transmembrane</keyword>
<evidence type="ECO:0000256" key="3">
    <source>
        <dbReference type="SAM" id="MobiDB-lite"/>
    </source>
</evidence>
<dbReference type="PANTHER" id="PTHR43343:SF3">
    <property type="entry name" value="PROTEASE DO-LIKE 8, CHLOROPLASTIC"/>
    <property type="match status" value="1"/>
</dbReference>
<dbReference type="InterPro" id="IPR001478">
    <property type="entry name" value="PDZ"/>
</dbReference>
<dbReference type="SUPFAM" id="SSF50494">
    <property type="entry name" value="Trypsin-like serine proteases"/>
    <property type="match status" value="1"/>
</dbReference>
<organism evidence="6 7">
    <name type="scientific">Micromonospora pattaloongensis</name>
    <dbReference type="NCBI Taxonomy" id="405436"/>
    <lineage>
        <taxon>Bacteria</taxon>
        <taxon>Bacillati</taxon>
        <taxon>Actinomycetota</taxon>
        <taxon>Actinomycetes</taxon>
        <taxon>Micromonosporales</taxon>
        <taxon>Micromonosporaceae</taxon>
        <taxon>Micromonospora</taxon>
    </lineage>
</organism>
<dbReference type="PROSITE" id="PS50106">
    <property type="entry name" value="PDZ"/>
    <property type="match status" value="1"/>
</dbReference>
<sequence>MTEHETNPQPRPANPGDAEPSQPTAEFPRVEREQSGSHAETTAQFGAVPGQPSGAATPGQPPAAPLGPDAPVGSTDPQPPVAHTAPQPPVGSTAPQPPVGPAPQPGAPVSASPWQSHQPPSHQPPSHQPYPGQPYPGQPYRPAGWGGYPAGAPHGTPGQPQPPYPGGDASQLPPWAQQVSPGAPRSGSGRVAKFVAAGAAALALMVGSGIAGGALALALNDEMTAPASDTRSAASAPVINRSSLAEIASKVQNSVVSISTGSGEGSGVILSTDGYVLTNNHVVESASGNTVSVVFANGKTASARIIGTDPKTDLAVIRVQGVSDLVPATFGDSSAMRVGDTVLALGSPLGLQGSVTAGIISAENRTIQAGGQQESPFSPGSARTSMSGLLQTDAPINPGNSGGALVNTKGEVIGINTAIATSGQGQGNIGVGFAIPSNKAKAVADALRKGEKVSHPFLGVSVTRGPNGGAVVSSVTPDSPADKAGLQKGDVITRFGDKPVNDSDGLVSAVQSGKVGDRVPVTYTRNGAERTATVTLAEAS</sequence>
<keyword evidence="4" id="KW-0472">Membrane</keyword>
<evidence type="ECO:0000313" key="7">
    <source>
        <dbReference type="Proteomes" id="UP000242415"/>
    </source>
</evidence>
<proteinExistence type="predicted"/>
<dbReference type="SMART" id="SM00228">
    <property type="entry name" value="PDZ"/>
    <property type="match status" value="1"/>
</dbReference>
<reference evidence="7" key="1">
    <citation type="submission" date="2016-10" db="EMBL/GenBank/DDBJ databases">
        <authorList>
            <person name="Varghese N."/>
            <person name="Submissions S."/>
        </authorList>
    </citation>
    <scope>NUCLEOTIDE SEQUENCE [LARGE SCALE GENOMIC DNA]</scope>
    <source>
        <strain evidence="7">DSM 45245</strain>
    </source>
</reference>
<feature type="region of interest" description="Disordered" evidence="3">
    <location>
        <begin position="1"/>
        <end position="188"/>
    </location>
</feature>
<keyword evidence="2" id="KW-0378">Hydrolase</keyword>